<dbReference type="PROSITE" id="PS51898">
    <property type="entry name" value="TYR_RECOMBINASE"/>
    <property type="match status" value="1"/>
</dbReference>
<comment type="caution">
    <text evidence="5">The sequence shown here is derived from an EMBL/GenBank/DDBJ whole genome shotgun (WGS) entry which is preliminary data.</text>
</comment>
<keyword evidence="1" id="KW-0229">DNA integration</keyword>
<feature type="region of interest" description="Disordered" evidence="3">
    <location>
        <begin position="34"/>
        <end position="56"/>
    </location>
</feature>
<evidence type="ECO:0000256" key="3">
    <source>
        <dbReference type="SAM" id="MobiDB-lite"/>
    </source>
</evidence>
<sequence length="343" mass="38966">MTAVDPNLHELWRNAPLASFKEFVESTAFVELGRRNQAPKTKPENDVDTDPDVKEAPRPIRESSVKVYLSMFGKYLRWLEHRQLHLLDVKASDIDAFMEERMSGKRGKARDLSSRSIRKSYLRLLERMYEHLKLVPNPAKDAMFHASKQDGGLGRDAHLVSLSPEQIAAFMAALPEINDFPKNWKRRRDRAMLCLMLGAGLRVSEVIGMYIENIGLPNDNGSIRVTVSAASNDGTSRWHQTQLRAFAAPDVLAWVEERKRMDMPDQMLFPANEKGVRLDKATLYRQAKKTFARAGIDVARHGGRTLRNAFAVNELEGGTPPEEVTEFLGLHKQKSINIYLTRK</sequence>
<evidence type="ECO:0000313" key="5">
    <source>
        <dbReference type="EMBL" id="MFC3111287.1"/>
    </source>
</evidence>
<dbReference type="InterPro" id="IPR013762">
    <property type="entry name" value="Integrase-like_cat_sf"/>
</dbReference>
<dbReference type="InterPro" id="IPR011010">
    <property type="entry name" value="DNA_brk_join_enz"/>
</dbReference>
<dbReference type="Gene3D" id="1.10.443.10">
    <property type="entry name" value="Intergrase catalytic core"/>
    <property type="match status" value="1"/>
</dbReference>
<proteinExistence type="predicted"/>
<dbReference type="Pfam" id="PF00589">
    <property type="entry name" value="Phage_integrase"/>
    <property type="match status" value="1"/>
</dbReference>
<evidence type="ECO:0000256" key="1">
    <source>
        <dbReference type="ARBA" id="ARBA00022908"/>
    </source>
</evidence>
<dbReference type="InterPro" id="IPR050090">
    <property type="entry name" value="Tyrosine_recombinase_XerCD"/>
</dbReference>
<reference evidence="6" key="1">
    <citation type="journal article" date="2019" name="Int. J. Syst. Evol. Microbiol.">
        <title>The Global Catalogue of Microorganisms (GCM) 10K type strain sequencing project: providing services to taxonomists for standard genome sequencing and annotation.</title>
        <authorList>
            <consortium name="The Broad Institute Genomics Platform"/>
            <consortium name="The Broad Institute Genome Sequencing Center for Infectious Disease"/>
            <person name="Wu L."/>
            <person name="Ma J."/>
        </authorList>
    </citation>
    <scope>NUCLEOTIDE SEQUENCE [LARGE SCALE GENOMIC DNA]</scope>
    <source>
        <strain evidence="6">KCTC 42986</strain>
    </source>
</reference>
<dbReference type="RefSeq" id="WP_390328735.1">
    <property type="nucleotide sequence ID" value="NZ_JBHRTP010000109.1"/>
</dbReference>
<dbReference type="EMBL" id="JBHRTP010000109">
    <property type="protein sequence ID" value="MFC3111287.1"/>
    <property type="molecule type" value="Genomic_DNA"/>
</dbReference>
<feature type="compositionally biased region" description="Basic and acidic residues" evidence="3">
    <location>
        <begin position="41"/>
        <end position="56"/>
    </location>
</feature>
<dbReference type="PANTHER" id="PTHR30349">
    <property type="entry name" value="PHAGE INTEGRASE-RELATED"/>
    <property type="match status" value="1"/>
</dbReference>
<gene>
    <name evidence="5" type="ORF">ACFOFO_25640</name>
</gene>
<dbReference type="InterPro" id="IPR002104">
    <property type="entry name" value="Integrase_catalytic"/>
</dbReference>
<accession>A0ABV7FC42</accession>
<keyword evidence="6" id="KW-1185">Reference proteome</keyword>
<name>A0ABV7FC42_9BURK</name>
<dbReference type="Proteomes" id="UP001595530">
    <property type="component" value="Unassembled WGS sequence"/>
</dbReference>
<dbReference type="CDD" id="cd00397">
    <property type="entry name" value="DNA_BRE_C"/>
    <property type="match status" value="1"/>
</dbReference>
<dbReference type="SUPFAM" id="SSF56349">
    <property type="entry name" value="DNA breaking-rejoining enzymes"/>
    <property type="match status" value="1"/>
</dbReference>
<feature type="domain" description="Tyr recombinase" evidence="4">
    <location>
        <begin position="157"/>
        <end position="343"/>
    </location>
</feature>
<evidence type="ECO:0000256" key="2">
    <source>
        <dbReference type="ARBA" id="ARBA00023172"/>
    </source>
</evidence>
<evidence type="ECO:0000259" key="4">
    <source>
        <dbReference type="PROSITE" id="PS51898"/>
    </source>
</evidence>
<keyword evidence="2" id="KW-0233">DNA recombination</keyword>
<organism evidence="5 6">
    <name type="scientific">Undibacterium arcticum</name>
    <dbReference type="NCBI Taxonomy" id="1762892"/>
    <lineage>
        <taxon>Bacteria</taxon>
        <taxon>Pseudomonadati</taxon>
        <taxon>Pseudomonadota</taxon>
        <taxon>Betaproteobacteria</taxon>
        <taxon>Burkholderiales</taxon>
        <taxon>Oxalobacteraceae</taxon>
        <taxon>Undibacterium</taxon>
    </lineage>
</organism>
<protein>
    <submittedName>
        <fullName evidence="5">Tyrosine-type recombinase/integrase</fullName>
    </submittedName>
</protein>
<evidence type="ECO:0000313" key="6">
    <source>
        <dbReference type="Proteomes" id="UP001595530"/>
    </source>
</evidence>